<accession>A0AAD7EI66</accession>
<dbReference type="Proteomes" id="UP001218218">
    <property type="component" value="Unassembled WGS sequence"/>
</dbReference>
<name>A0AAD7EI66_9AGAR</name>
<evidence type="ECO:0000313" key="2">
    <source>
        <dbReference type="Proteomes" id="UP001218218"/>
    </source>
</evidence>
<gene>
    <name evidence="1" type="ORF">DFH08DRAFT_817797</name>
</gene>
<dbReference type="AlphaFoldDB" id="A0AAD7EI66"/>
<keyword evidence="2" id="KW-1185">Reference proteome</keyword>
<sequence length="322" mass="35264">MRMVKRRAVNRSRPMGPELLYDTVETGKKAEGKTEHGGVIQVTSQGQVGDKGEGTASLQTRESDMDLGYYDPNSSNANAYHILAFSCPIVVFYRHIDHTHEVFTNFSVRTNPAGFIMKMTYHAHRADNHMPPAAVLLLQPNHNFIDRHQAGMAKLLIMREYAKGKDMVDWQILGGQANINALRTGHPTASDEFVGINITAEGAKVLQALSWERPGDRTPNPGSLVNIPVEPSALTYPHNYIAGAVFGVNELSALISVALAAPLLEVNVEAPRVRSTAFDEFIELNVTAEGARISQEISNLDARYIWESPGDRCPNSGTCAIA</sequence>
<reference evidence="1" key="1">
    <citation type="submission" date="2023-03" db="EMBL/GenBank/DDBJ databases">
        <title>Massive genome expansion in bonnet fungi (Mycena s.s.) driven by repeated elements and novel gene families across ecological guilds.</title>
        <authorList>
            <consortium name="Lawrence Berkeley National Laboratory"/>
            <person name="Harder C.B."/>
            <person name="Miyauchi S."/>
            <person name="Viragh M."/>
            <person name="Kuo A."/>
            <person name="Thoen E."/>
            <person name="Andreopoulos B."/>
            <person name="Lu D."/>
            <person name="Skrede I."/>
            <person name="Drula E."/>
            <person name="Henrissat B."/>
            <person name="Morin E."/>
            <person name="Kohler A."/>
            <person name="Barry K."/>
            <person name="LaButti K."/>
            <person name="Morin E."/>
            <person name="Salamov A."/>
            <person name="Lipzen A."/>
            <person name="Mereny Z."/>
            <person name="Hegedus B."/>
            <person name="Baldrian P."/>
            <person name="Stursova M."/>
            <person name="Weitz H."/>
            <person name="Taylor A."/>
            <person name="Grigoriev I.V."/>
            <person name="Nagy L.G."/>
            <person name="Martin F."/>
            <person name="Kauserud H."/>
        </authorList>
    </citation>
    <scope>NUCLEOTIDE SEQUENCE</scope>
    <source>
        <strain evidence="1">CBHHK002</strain>
    </source>
</reference>
<dbReference type="EMBL" id="JARIHO010000047">
    <property type="protein sequence ID" value="KAJ7323224.1"/>
    <property type="molecule type" value="Genomic_DNA"/>
</dbReference>
<comment type="caution">
    <text evidence="1">The sequence shown here is derived from an EMBL/GenBank/DDBJ whole genome shotgun (WGS) entry which is preliminary data.</text>
</comment>
<organism evidence="1 2">
    <name type="scientific">Mycena albidolilacea</name>
    <dbReference type="NCBI Taxonomy" id="1033008"/>
    <lineage>
        <taxon>Eukaryota</taxon>
        <taxon>Fungi</taxon>
        <taxon>Dikarya</taxon>
        <taxon>Basidiomycota</taxon>
        <taxon>Agaricomycotina</taxon>
        <taxon>Agaricomycetes</taxon>
        <taxon>Agaricomycetidae</taxon>
        <taxon>Agaricales</taxon>
        <taxon>Marasmiineae</taxon>
        <taxon>Mycenaceae</taxon>
        <taxon>Mycena</taxon>
    </lineage>
</organism>
<protein>
    <submittedName>
        <fullName evidence="1">Uncharacterized protein</fullName>
    </submittedName>
</protein>
<evidence type="ECO:0000313" key="1">
    <source>
        <dbReference type="EMBL" id="KAJ7323224.1"/>
    </source>
</evidence>
<proteinExistence type="predicted"/>